<sequence>MKSFLAGWILSIGAVLMVGYSSADLMWVVRTALLTTILWVSAYFISKKRQIQKVDGIDRS</sequence>
<keyword evidence="1" id="KW-0812">Transmembrane</keyword>
<dbReference type="AlphaFoldDB" id="A0A2N6TLC3"/>
<dbReference type="EMBL" id="VMTX01000003">
    <property type="protein sequence ID" value="TVU85713.1"/>
    <property type="molecule type" value="Genomic_DNA"/>
</dbReference>
<feature type="transmembrane region" description="Helical" evidence="1">
    <location>
        <begin position="27"/>
        <end position="45"/>
    </location>
</feature>
<evidence type="ECO:0000256" key="1">
    <source>
        <dbReference type="SAM" id="Phobius"/>
    </source>
</evidence>
<evidence type="ECO:0000313" key="2">
    <source>
        <dbReference type="EMBL" id="TVU85713.1"/>
    </source>
</evidence>
<comment type="caution">
    <text evidence="2">The sequence shown here is derived from an EMBL/GenBank/DDBJ whole genome shotgun (WGS) entry which is preliminary data.</text>
</comment>
<dbReference type="Proteomes" id="UP000320648">
    <property type="component" value="Unassembled WGS sequence"/>
</dbReference>
<organism evidence="2 3">
    <name type="scientific">Corynebacterium aurimucosum</name>
    <dbReference type="NCBI Taxonomy" id="169292"/>
    <lineage>
        <taxon>Bacteria</taxon>
        <taxon>Bacillati</taxon>
        <taxon>Actinomycetota</taxon>
        <taxon>Actinomycetes</taxon>
        <taxon>Mycobacteriales</taxon>
        <taxon>Corynebacteriaceae</taxon>
        <taxon>Corynebacterium</taxon>
    </lineage>
</organism>
<reference evidence="2 3" key="1">
    <citation type="submission" date="2019-07" db="EMBL/GenBank/DDBJ databases">
        <title>Draft genome of C. aurimucosum strain 15-4290.</title>
        <authorList>
            <person name="Pacheco L.G.C."/>
            <person name="Aguiar E.R.G.R."/>
            <person name="Navas J."/>
            <person name="Santos C.S."/>
            <person name="Rocha D.J.P.G."/>
        </authorList>
    </citation>
    <scope>NUCLEOTIDE SEQUENCE [LARGE SCALE GENOMIC DNA]</scope>
    <source>
        <strain evidence="2 3">15-4290</strain>
    </source>
</reference>
<proteinExistence type="predicted"/>
<keyword evidence="1" id="KW-0472">Membrane</keyword>
<evidence type="ECO:0000313" key="3">
    <source>
        <dbReference type="Proteomes" id="UP000320648"/>
    </source>
</evidence>
<gene>
    <name evidence="2" type="ORF">FQN05_03175</name>
</gene>
<name>A0A2N6TLC3_9CORY</name>
<dbReference type="RefSeq" id="WP_046648373.1">
    <property type="nucleotide sequence ID" value="NZ_JUMN01000109.1"/>
</dbReference>
<keyword evidence="1" id="KW-1133">Transmembrane helix</keyword>
<accession>A0A2N6TLC3</accession>
<protein>
    <submittedName>
        <fullName evidence="2">Uncharacterized protein</fullName>
    </submittedName>
</protein>